<sequence>MNTPQPPRLLGAGYRAVTLGIVTLVSLIAFESLAIATVMPSVALALDGMAWYALAFGAALAASVIGMVVAAGWNDRRGPQAPLWTGVACFVAGLLMAGLAPDMPLLLAGRLLQGLGDGLLSVSLYVLIGRIYPVPLRPRVFAAISAAWVLPSLIGPSISALILHGLGWRWVFLGVPLLAVPAALMLRPGLRALPPQAPDTQQGGGARRIAWAIGAAACACLLALAGRHPAAAAPLLIVALAISLALCARQLLPAGTLAAQAGIPAVIALRGLAAASFFTAEVFVPLMLARERGLAPLWVGGVLTAGALSYSAGSWCQGNMAGHADHSRRLRSGLVLIGVGTSIVALLLWPRVALVVGIAGWIIAGFGMGMVYPILATRLLQLSPSQQQGSNSAALQLANALSIAAMLALSGSLFAHLLPQSGALAFLATFVVSVLPAWLGATLAGRCFATQPARLALPAPLQPQAISRQAQG</sequence>
<feature type="domain" description="Major facilitator superfamily (MFS) profile" evidence="6">
    <location>
        <begin position="17"/>
        <end position="440"/>
    </location>
</feature>
<feature type="transmembrane region" description="Helical" evidence="5">
    <location>
        <begin position="294"/>
        <end position="312"/>
    </location>
</feature>
<dbReference type="InterPro" id="IPR011701">
    <property type="entry name" value="MFS"/>
</dbReference>
<comment type="caution">
    <text evidence="7">The sequence shown here is derived from an EMBL/GenBank/DDBJ whole genome shotgun (WGS) entry which is preliminary data.</text>
</comment>
<dbReference type="PANTHER" id="PTHR23501:SF154">
    <property type="entry name" value="MULTIDRUG-EFFLUX TRANSPORTER RV1634-RELATED"/>
    <property type="match status" value="1"/>
</dbReference>
<keyword evidence="2 5" id="KW-0812">Transmembrane</keyword>
<keyword evidence="8" id="KW-1185">Reference proteome</keyword>
<feature type="transmembrane region" description="Helical" evidence="5">
    <location>
        <begin position="140"/>
        <end position="162"/>
    </location>
</feature>
<name>A0A4R6YSA1_9GAMM</name>
<reference evidence="7 8" key="1">
    <citation type="submission" date="2019-03" db="EMBL/GenBank/DDBJ databases">
        <title>Genomic Encyclopedia of Type Strains, Phase IV (KMG-IV): sequencing the most valuable type-strain genomes for metagenomic binning, comparative biology and taxonomic classification.</title>
        <authorList>
            <person name="Goeker M."/>
        </authorList>
    </citation>
    <scope>NUCLEOTIDE SEQUENCE [LARGE SCALE GENOMIC DNA]</scope>
    <source>
        <strain evidence="7 8">DSM 21667</strain>
    </source>
</reference>
<feature type="transmembrane region" description="Helical" evidence="5">
    <location>
        <begin position="168"/>
        <end position="187"/>
    </location>
</feature>
<organism evidence="7 8">
    <name type="scientific">Tahibacter aquaticus</name>
    <dbReference type="NCBI Taxonomy" id="520092"/>
    <lineage>
        <taxon>Bacteria</taxon>
        <taxon>Pseudomonadati</taxon>
        <taxon>Pseudomonadota</taxon>
        <taxon>Gammaproteobacteria</taxon>
        <taxon>Lysobacterales</taxon>
        <taxon>Rhodanobacteraceae</taxon>
        <taxon>Tahibacter</taxon>
    </lineage>
</organism>
<dbReference type="Proteomes" id="UP000295293">
    <property type="component" value="Unassembled WGS sequence"/>
</dbReference>
<dbReference type="RefSeq" id="WP_133819884.1">
    <property type="nucleotide sequence ID" value="NZ_SNZH01000011.1"/>
</dbReference>
<keyword evidence="4 5" id="KW-0472">Membrane</keyword>
<evidence type="ECO:0000313" key="7">
    <source>
        <dbReference type="EMBL" id="TDR41125.1"/>
    </source>
</evidence>
<feature type="transmembrane region" description="Helical" evidence="5">
    <location>
        <begin position="397"/>
        <end position="418"/>
    </location>
</feature>
<evidence type="ECO:0000256" key="5">
    <source>
        <dbReference type="SAM" id="Phobius"/>
    </source>
</evidence>
<feature type="transmembrane region" description="Helical" evidence="5">
    <location>
        <begin position="83"/>
        <end position="101"/>
    </location>
</feature>
<evidence type="ECO:0000256" key="1">
    <source>
        <dbReference type="ARBA" id="ARBA00004141"/>
    </source>
</evidence>
<evidence type="ECO:0000313" key="8">
    <source>
        <dbReference type="Proteomes" id="UP000295293"/>
    </source>
</evidence>
<dbReference type="EMBL" id="SNZH01000011">
    <property type="protein sequence ID" value="TDR41125.1"/>
    <property type="molecule type" value="Genomic_DNA"/>
</dbReference>
<evidence type="ECO:0000256" key="4">
    <source>
        <dbReference type="ARBA" id="ARBA00023136"/>
    </source>
</evidence>
<dbReference type="PROSITE" id="PS50850">
    <property type="entry name" value="MFS"/>
    <property type="match status" value="1"/>
</dbReference>
<protein>
    <submittedName>
        <fullName evidence="7">Putative MFS family arabinose efflux permease</fullName>
    </submittedName>
</protein>
<proteinExistence type="predicted"/>
<feature type="transmembrane region" description="Helical" evidence="5">
    <location>
        <begin position="107"/>
        <end position="128"/>
    </location>
</feature>
<feature type="transmembrane region" description="Helical" evidence="5">
    <location>
        <begin position="50"/>
        <end position="71"/>
    </location>
</feature>
<feature type="transmembrane region" description="Helical" evidence="5">
    <location>
        <begin position="208"/>
        <end position="225"/>
    </location>
</feature>
<evidence type="ECO:0000259" key="6">
    <source>
        <dbReference type="PROSITE" id="PS50850"/>
    </source>
</evidence>
<dbReference type="InterPro" id="IPR036259">
    <property type="entry name" value="MFS_trans_sf"/>
</dbReference>
<dbReference type="GO" id="GO:0005886">
    <property type="term" value="C:plasma membrane"/>
    <property type="evidence" value="ECO:0007669"/>
    <property type="project" value="TreeGrafter"/>
</dbReference>
<feature type="transmembrane region" description="Helical" evidence="5">
    <location>
        <begin position="12"/>
        <end position="30"/>
    </location>
</feature>
<evidence type="ECO:0000256" key="2">
    <source>
        <dbReference type="ARBA" id="ARBA00022692"/>
    </source>
</evidence>
<gene>
    <name evidence="7" type="ORF">DFR29_11137</name>
</gene>
<feature type="transmembrane region" description="Helical" evidence="5">
    <location>
        <begin position="358"/>
        <end position="376"/>
    </location>
</feature>
<keyword evidence="3 5" id="KW-1133">Transmembrane helix</keyword>
<dbReference type="PANTHER" id="PTHR23501">
    <property type="entry name" value="MAJOR FACILITATOR SUPERFAMILY"/>
    <property type="match status" value="1"/>
</dbReference>
<dbReference type="InterPro" id="IPR020846">
    <property type="entry name" value="MFS_dom"/>
</dbReference>
<comment type="subcellular location">
    <subcellularLocation>
        <location evidence="1">Membrane</location>
        <topology evidence="1">Multi-pass membrane protein</topology>
    </subcellularLocation>
</comment>
<feature type="transmembrane region" description="Helical" evidence="5">
    <location>
        <begin position="264"/>
        <end position="288"/>
    </location>
</feature>
<feature type="transmembrane region" description="Helical" evidence="5">
    <location>
        <begin position="231"/>
        <end position="252"/>
    </location>
</feature>
<accession>A0A4R6YSA1</accession>
<dbReference type="GO" id="GO:0022857">
    <property type="term" value="F:transmembrane transporter activity"/>
    <property type="evidence" value="ECO:0007669"/>
    <property type="project" value="InterPro"/>
</dbReference>
<feature type="transmembrane region" description="Helical" evidence="5">
    <location>
        <begin position="333"/>
        <end position="352"/>
    </location>
</feature>
<dbReference type="Pfam" id="PF07690">
    <property type="entry name" value="MFS_1"/>
    <property type="match status" value="1"/>
</dbReference>
<dbReference type="AlphaFoldDB" id="A0A4R6YSA1"/>
<dbReference type="SUPFAM" id="SSF103473">
    <property type="entry name" value="MFS general substrate transporter"/>
    <property type="match status" value="1"/>
</dbReference>
<dbReference type="Gene3D" id="1.20.1250.20">
    <property type="entry name" value="MFS general substrate transporter like domains"/>
    <property type="match status" value="2"/>
</dbReference>
<feature type="transmembrane region" description="Helical" evidence="5">
    <location>
        <begin position="424"/>
        <end position="444"/>
    </location>
</feature>
<evidence type="ECO:0000256" key="3">
    <source>
        <dbReference type="ARBA" id="ARBA00022989"/>
    </source>
</evidence>
<dbReference type="OrthoDB" id="9807274at2"/>